<dbReference type="PANTHER" id="PTHR31499">
    <property type="entry name" value="MYB FAMILY TRANSCRIPTION FACTOR PHL11"/>
    <property type="match status" value="1"/>
</dbReference>
<dbReference type="PROSITE" id="PS51294">
    <property type="entry name" value="HTH_MYB"/>
    <property type="match status" value="1"/>
</dbReference>
<dbReference type="EMBL" id="CAXHTA020000007">
    <property type="protein sequence ID" value="CAL5222754.1"/>
    <property type="molecule type" value="Genomic_DNA"/>
</dbReference>
<evidence type="ECO:0000313" key="6">
    <source>
        <dbReference type="EMBL" id="CAL5222754.1"/>
    </source>
</evidence>
<feature type="region of interest" description="Disordered" evidence="4">
    <location>
        <begin position="152"/>
        <end position="178"/>
    </location>
</feature>
<dbReference type="InterPro" id="IPR006447">
    <property type="entry name" value="Myb_dom_plants"/>
</dbReference>
<evidence type="ECO:0000259" key="5">
    <source>
        <dbReference type="PROSITE" id="PS51294"/>
    </source>
</evidence>
<evidence type="ECO:0000256" key="2">
    <source>
        <dbReference type="ARBA" id="ARBA00023163"/>
    </source>
</evidence>
<protein>
    <submittedName>
        <fullName evidence="6">G5165 protein</fullName>
    </submittedName>
</protein>
<dbReference type="Gene3D" id="1.10.10.60">
    <property type="entry name" value="Homeodomain-like"/>
    <property type="match status" value="1"/>
</dbReference>
<dbReference type="NCBIfam" id="TIGR01557">
    <property type="entry name" value="myb_SHAQKYF"/>
    <property type="match status" value="1"/>
</dbReference>
<accession>A0ABP1FUZ0</accession>
<comment type="caution">
    <text evidence="6">The sequence shown here is derived from an EMBL/GenBank/DDBJ whole genome shotgun (WGS) entry which is preliminary data.</text>
</comment>
<feature type="compositionally biased region" description="Acidic residues" evidence="4">
    <location>
        <begin position="280"/>
        <end position="302"/>
    </location>
</feature>
<dbReference type="Pfam" id="PF00249">
    <property type="entry name" value="Myb_DNA-binding"/>
    <property type="match status" value="1"/>
</dbReference>
<sequence length="529" mass="58260">MGCPGSLHDAADMEVSAKPLDEKSIDWLDLEFWPESDFKVEAMQSNQTYDWVAQHGGSSEAQHMHSNHNHQPPSVPQQHHQSIANGASLALFVQPREEESMPIIEAEEQAKLLGAISGEGPDTGLSYAGTEPPQSHIHMASAELDQRDILYGSAFTPGGSSETHEPQQQGKDTKPRLRWTPELHSRFVQAVQKLEGPEKATPKSILKLMAVEGLTIYHIKSHLQKYRLNVRLPGEGGDMIDMPASSGEPSKRRRSRLGRGSQARRRSNRQRKRRSRSSDDDSEEGELEMDEEQFEEQDEAPEEQQAAPPHSSSGISAVNGPRPVLGGSPHGGSPQGGSPRANSSNNRGFDPQEVPNLEQEPEAGANSLEEALFKQMEMQKKLHEQLEAQRQLQLSLEQHGRYISSLLQKESLEGRQLPLEAQEALEQVAKQGGSGLSSLTHNTLPHWQSSSSDQQGSSLAQQVGQVMGLPHQTPAFLLGAGSSHDPDSALLLDTNIQAAAAVWDNNQRHLLDPGRQPKYKMPFLEQDEH</sequence>
<dbReference type="InterPro" id="IPR009057">
    <property type="entry name" value="Homeodomain-like_sf"/>
</dbReference>
<feature type="region of interest" description="Disordered" evidence="4">
    <location>
        <begin position="509"/>
        <end position="529"/>
    </location>
</feature>
<feature type="region of interest" description="Disordered" evidence="4">
    <location>
        <begin position="442"/>
        <end position="463"/>
    </location>
</feature>
<evidence type="ECO:0000313" key="7">
    <source>
        <dbReference type="Proteomes" id="UP001497392"/>
    </source>
</evidence>
<feature type="region of interest" description="Disordered" evidence="4">
    <location>
        <begin position="57"/>
        <end position="79"/>
    </location>
</feature>
<evidence type="ECO:0000256" key="4">
    <source>
        <dbReference type="SAM" id="MobiDB-lite"/>
    </source>
</evidence>
<feature type="domain" description="HTH myb-type" evidence="5">
    <location>
        <begin position="171"/>
        <end position="231"/>
    </location>
</feature>
<organism evidence="6 7">
    <name type="scientific">Coccomyxa viridis</name>
    <dbReference type="NCBI Taxonomy" id="1274662"/>
    <lineage>
        <taxon>Eukaryota</taxon>
        <taxon>Viridiplantae</taxon>
        <taxon>Chlorophyta</taxon>
        <taxon>core chlorophytes</taxon>
        <taxon>Trebouxiophyceae</taxon>
        <taxon>Trebouxiophyceae incertae sedis</taxon>
        <taxon>Coccomyxaceae</taxon>
        <taxon>Coccomyxa</taxon>
    </lineage>
</organism>
<dbReference type="PANTHER" id="PTHR31499:SF80">
    <property type="entry name" value="HTH MYB-TYPE DOMAIN-CONTAINING PROTEIN"/>
    <property type="match status" value="1"/>
</dbReference>
<reference evidence="6 7" key="1">
    <citation type="submission" date="2024-06" db="EMBL/GenBank/DDBJ databases">
        <authorList>
            <person name="Kraege A."/>
            <person name="Thomma B."/>
        </authorList>
    </citation>
    <scope>NUCLEOTIDE SEQUENCE [LARGE SCALE GENOMIC DNA]</scope>
</reference>
<dbReference type="Pfam" id="PF14379">
    <property type="entry name" value="Myb_CC_LHEQLE"/>
    <property type="match status" value="1"/>
</dbReference>
<gene>
    <name evidence="6" type="primary">g5165</name>
    <name evidence="6" type="ORF">VP750_LOCUS4413</name>
</gene>
<feature type="compositionally biased region" description="Basic residues" evidence="4">
    <location>
        <begin position="251"/>
        <end position="275"/>
    </location>
</feature>
<keyword evidence="3" id="KW-0539">Nucleus</keyword>
<keyword evidence="7" id="KW-1185">Reference proteome</keyword>
<dbReference type="InterPro" id="IPR001005">
    <property type="entry name" value="SANT/Myb"/>
</dbReference>
<dbReference type="InterPro" id="IPR017930">
    <property type="entry name" value="Myb_dom"/>
</dbReference>
<feature type="compositionally biased region" description="Low complexity" evidence="4">
    <location>
        <begin position="448"/>
        <end position="462"/>
    </location>
</feature>
<keyword evidence="1" id="KW-0805">Transcription regulation</keyword>
<proteinExistence type="predicted"/>
<evidence type="ECO:0000256" key="3">
    <source>
        <dbReference type="ARBA" id="ARBA00023242"/>
    </source>
</evidence>
<feature type="compositionally biased region" description="Polar residues" evidence="4">
    <location>
        <begin position="158"/>
        <end position="170"/>
    </location>
</feature>
<dbReference type="InterPro" id="IPR046955">
    <property type="entry name" value="PHR1-like"/>
</dbReference>
<feature type="region of interest" description="Disordered" evidence="4">
    <location>
        <begin position="237"/>
        <end position="367"/>
    </location>
</feature>
<evidence type="ECO:0000256" key="1">
    <source>
        <dbReference type="ARBA" id="ARBA00023015"/>
    </source>
</evidence>
<dbReference type="Proteomes" id="UP001497392">
    <property type="component" value="Unassembled WGS sequence"/>
</dbReference>
<keyword evidence="2" id="KW-0804">Transcription</keyword>
<name>A0ABP1FUZ0_9CHLO</name>
<dbReference type="SUPFAM" id="SSF46689">
    <property type="entry name" value="Homeodomain-like"/>
    <property type="match status" value="1"/>
</dbReference>
<feature type="compositionally biased region" description="Low complexity" evidence="4">
    <location>
        <begin position="69"/>
        <end position="79"/>
    </location>
</feature>
<dbReference type="InterPro" id="IPR025756">
    <property type="entry name" value="Myb_CC_LHEQLE"/>
</dbReference>